<evidence type="ECO:0000313" key="4">
    <source>
        <dbReference type="Proteomes" id="UP001152561"/>
    </source>
</evidence>
<evidence type="ECO:0000256" key="1">
    <source>
        <dbReference type="SAM" id="MobiDB-lite"/>
    </source>
</evidence>
<protein>
    <submittedName>
        <fullName evidence="3">Uncharacterized protein</fullName>
    </submittedName>
</protein>
<gene>
    <name evidence="3" type="ORF">K7X08_012674</name>
</gene>
<proteinExistence type="predicted"/>
<keyword evidence="2" id="KW-0732">Signal</keyword>
<dbReference type="Proteomes" id="UP001152561">
    <property type="component" value="Unassembled WGS sequence"/>
</dbReference>
<evidence type="ECO:0000256" key="2">
    <source>
        <dbReference type="SAM" id="SignalP"/>
    </source>
</evidence>
<reference evidence="4" key="1">
    <citation type="journal article" date="2023" name="Proc. Natl. Acad. Sci. U.S.A.">
        <title>Genomic and structural basis for evolution of tropane alkaloid biosynthesis.</title>
        <authorList>
            <person name="Wanga Y.-J."/>
            <person name="Taina T."/>
            <person name="Yua J.-Y."/>
            <person name="Lia J."/>
            <person name="Xua B."/>
            <person name="Chenc J."/>
            <person name="D'Auriad J.C."/>
            <person name="Huanga J.-P."/>
            <person name="Huanga S.-X."/>
        </authorList>
    </citation>
    <scope>NUCLEOTIDE SEQUENCE [LARGE SCALE GENOMIC DNA]</scope>
    <source>
        <strain evidence="4">cv. KIB-2019</strain>
    </source>
</reference>
<accession>A0A9Q1M9K0</accession>
<feature type="signal peptide" evidence="2">
    <location>
        <begin position="1"/>
        <end position="23"/>
    </location>
</feature>
<feature type="compositionally biased region" description="Basic and acidic residues" evidence="1">
    <location>
        <begin position="133"/>
        <end position="143"/>
    </location>
</feature>
<feature type="region of interest" description="Disordered" evidence="1">
    <location>
        <begin position="122"/>
        <end position="143"/>
    </location>
</feature>
<keyword evidence="4" id="KW-1185">Reference proteome</keyword>
<feature type="chain" id="PRO_5040302837" evidence="2">
    <location>
        <begin position="24"/>
        <end position="143"/>
    </location>
</feature>
<dbReference type="EMBL" id="JAJAGQ010000008">
    <property type="protein sequence ID" value="KAJ8555178.1"/>
    <property type="molecule type" value="Genomic_DNA"/>
</dbReference>
<comment type="caution">
    <text evidence="3">The sequence shown here is derived from an EMBL/GenBank/DDBJ whole genome shotgun (WGS) entry which is preliminary data.</text>
</comment>
<sequence length="143" mass="16187">MLGSFLFVYVSIALVWMARSCLSTLDGPDLFVLCWAQIVHKPADFSYVQGPNDQKPNYLFSYSGPMCMRHQGLHRIDPFLRLKIASSLIFNYSSSNCDFDFNISTIFHLNIEGEVKESMIHVNPTPTSTTAKTRGERNESLLS</sequence>
<evidence type="ECO:0000313" key="3">
    <source>
        <dbReference type="EMBL" id="KAJ8555178.1"/>
    </source>
</evidence>
<organism evidence="3 4">
    <name type="scientific">Anisodus acutangulus</name>
    <dbReference type="NCBI Taxonomy" id="402998"/>
    <lineage>
        <taxon>Eukaryota</taxon>
        <taxon>Viridiplantae</taxon>
        <taxon>Streptophyta</taxon>
        <taxon>Embryophyta</taxon>
        <taxon>Tracheophyta</taxon>
        <taxon>Spermatophyta</taxon>
        <taxon>Magnoliopsida</taxon>
        <taxon>eudicotyledons</taxon>
        <taxon>Gunneridae</taxon>
        <taxon>Pentapetalae</taxon>
        <taxon>asterids</taxon>
        <taxon>lamiids</taxon>
        <taxon>Solanales</taxon>
        <taxon>Solanaceae</taxon>
        <taxon>Solanoideae</taxon>
        <taxon>Hyoscyameae</taxon>
        <taxon>Anisodus</taxon>
    </lineage>
</organism>
<name>A0A9Q1M9K0_9SOLA</name>
<dbReference type="AlphaFoldDB" id="A0A9Q1M9K0"/>